<keyword evidence="2" id="KW-1133">Transmembrane helix</keyword>
<keyword evidence="3" id="KW-0732">Signal</keyword>
<feature type="region of interest" description="Disordered" evidence="1">
    <location>
        <begin position="285"/>
        <end position="308"/>
    </location>
</feature>
<organism evidence="4 5">
    <name type="scientific">Streptomyces hesseae</name>
    <dbReference type="NCBI Taxonomy" id="3075519"/>
    <lineage>
        <taxon>Bacteria</taxon>
        <taxon>Bacillati</taxon>
        <taxon>Actinomycetota</taxon>
        <taxon>Actinomycetes</taxon>
        <taxon>Kitasatosporales</taxon>
        <taxon>Streptomycetaceae</taxon>
        <taxon>Streptomyces</taxon>
    </lineage>
</organism>
<dbReference type="SUPFAM" id="SSF103481">
    <property type="entry name" value="Multidrug resistance efflux transporter EmrE"/>
    <property type="match status" value="1"/>
</dbReference>
<dbReference type="NCBIfam" id="NF038012">
    <property type="entry name" value="DMT_1"/>
    <property type="match status" value="1"/>
</dbReference>
<keyword evidence="2" id="KW-0812">Transmembrane</keyword>
<evidence type="ECO:0000313" key="4">
    <source>
        <dbReference type="EMBL" id="MDT0448172.1"/>
    </source>
</evidence>
<feature type="transmembrane region" description="Helical" evidence="2">
    <location>
        <begin position="102"/>
        <end position="121"/>
    </location>
</feature>
<dbReference type="RefSeq" id="WP_311607823.1">
    <property type="nucleotide sequence ID" value="NZ_JAVRFI010000002.1"/>
</dbReference>
<feature type="transmembrane region" description="Helical" evidence="2">
    <location>
        <begin position="133"/>
        <end position="155"/>
    </location>
</feature>
<comment type="caution">
    <text evidence="4">The sequence shown here is derived from an EMBL/GenBank/DDBJ whole genome shotgun (WGS) entry which is preliminary data.</text>
</comment>
<dbReference type="PANTHER" id="PTHR40761:SF1">
    <property type="entry name" value="CONSERVED INTEGRAL MEMBRANE ALANINE VALINE AND LEUCINE RICH PROTEIN-RELATED"/>
    <property type="match status" value="1"/>
</dbReference>
<feature type="transmembrane region" description="Helical" evidence="2">
    <location>
        <begin position="52"/>
        <end position="81"/>
    </location>
</feature>
<gene>
    <name evidence="4" type="ORF">RM609_03515</name>
</gene>
<feature type="signal peptide" evidence="3">
    <location>
        <begin position="1"/>
        <end position="20"/>
    </location>
</feature>
<dbReference type="Proteomes" id="UP001180531">
    <property type="component" value="Unassembled WGS sequence"/>
</dbReference>
<evidence type="ECO:0000256" key="2">
    <source>
        <dbReference type="SAM" id="Phobius"/>
    </source>
</evidence>
<evidence type="ECO:0000256" key="1">
    <source>
        <dbReference type="SAM" id="MobiDB-lite"/>
    </source>
</evidence>
<feature type="transmembrane region" description="Helical" evidence="2">
    <location>
        <begin position="256"/>
        <end position="276"/>
    </location>
</feature>
<dbReference type="InterPro" id="IPR037185">
    <property type="entry name" value="EmrE-like"/>
</dbReference>
<reference evidence="4" key="1">
    <citation type="submission" date="2024-05" db="EMBL/GenBank/DDBJ databases">
        <title>30 novel species of actinomycetes from the DSMZ collection.</title>
        <authorList>
            <person name="Nouioui I."/>
        </authorList>
    </citation>
    <scope>NUCLEOTIDE SEQUENCE</scope>
    <source>
        <strain evidence="4">DSM 40473</strain>
    </source>
</reference>
<evidence type="ECO:0000256" key="3">
    <source>
        <dbReference type="SAM" id="SignalP"/>
    </source>
</evidence>
<name>A0ABU2SGR6_9ACTN</name>
<keyword evidence="5" id="KW-1185">Reference proteome</keyword>
<proteinExistence type="predicted"/>
<keyword evidence="2" id="KW-0472">Membrane</keyword>
<feature type="chain" id="PRO_5047454763" evidence="3">
    <location>
        <begin position="21"/>
        <end position="308"/>
    </location>
</feature>
<feature type="transmembrane region" description="Helical" evidence="2">
    <location>
        <begin position="194"/>
        <end position="220"/>
    </location>
</feature>
<accession>A0ABU2SGR6</accession>
<evidence type="ECO:0000313" key="5">
    <source>
        <dbReference type="Proteomes" id="UP001180531"/>
    </source>
</evidence>
<sequence length="308" mass="31083">MSAPLAALFAVLAAVSNAIAMVLQRAAARTVPKADSFSLRLIRHLLHQPVWFGGIAAILCAAVCQALALSMGSLALVQPIFVTELPFALLIASVAFRRRLPARGWAAIIAVTAGIGIALAAASPSGGRTGIGLATWVLTLAVAAGAMTLCVGAALRRPRGRARAALFGTAAAIGYALTAALMKSAVHAFALHGAAAFFTAWETYAFAAAGACSLFLLSNAVESGPLIASQPALTLGDAAVSLALGLMVYGEHIRTGWWLLPAAVGALLVTAGVLALPGVEPQALKGPAGEDVAGDGRNDGPGVVPKDR</sequence>
<dbReference type="EMBL" id="JAVRFI010000002">
    <property type="protein sequence ID" value="MDT0448172.1"/>
    <property type="molecule type" value="Genomic_DNA"/>
</dbReference>
<dbReference type="PANTHER" id="PTHR40761">
    <property type="entry name" value="CONSERVED INTEGRAL MEMBRANE ALANINE VALINE AND LEUCINE RICH PROTEIN-RELATED"/>
    <property type="match status" value="1"/>
</dbReference>
<protein>
    <submittedName>
        <fullName evidence="4">DMT family transporter</fullName>
    </submittedName>
</protein>
<feature type="transmembrane region" description="Helical" evidence="2">
    <location>
        <begin position="162"/>
        <end position="182"/>
    </location>
</feature>